<evidence type="ECO:0000313" key="1">
    <source>
        <dbReference type="EMBL" id="OAF14570.1"/>
    </source>
</evidence>
<dbReference type="Proteomes" id="UP000077173">
    <property type="component" value="Unassembled WGS sequence"/>
</dbReference>
<proteinExistence type="predicted"/>
<protein>
    <submittedName>
        <fullName evidence="1">Uncharacterized protein</fullName>
    </submittedName>
</protein>
<dbReference type="EMBL" id="LSEF01000070">
    <property type="protein sequence ID" value="OAF14570.1"/>
    <property type="molecule type" value="Genomic_DNA"/>
</dbReference>
<comment type="caution">
    <text evidence="1">The sequence shown here is derived from an EMBL/GenBank/DDBJ whole genome shotgun (WGS) entry which is preliminary data.</text>
</comment>
<gene>
    <name evidence="1" type="ORF">AXW67_17635</name>
</gene>
<name>A0A176Z4E9_9BRAD</name>
<sequence length="111" mass="12386">MLSISPPDDYPFARTVTIGSDASVSLGTDDKNIAEARQANALDHLHRLFDLTEAAPISLSHKDMVALSEETYRLYQEIHRDIPANLTHGCITRLSVARRLKVASRIHPQPR</sequence>
<dbReference type="AlphaFoldDB" id="A0A176Z4E9"/>
<evidence type="ECO:0000313" key="2">
    <source>
        <dbReference type="Proteomes" id="UP000077173"/>
    </source>
</evidence>
<keyword evidence="2" id="KW-1185">Reference proteome</keyword>
<accession>A0A176Z4E9</accession>
<reference evidence="1 2" key="1">
    <citation type="submission" date="2016-02" db="EMBL/GenBank/DDBJ databases">
        <title>Draft genome sequence of the strain BR 10247T Bradyrhizobium neotropicale isolated from nodules of Centrolobium paraense.</title>
        <authorList>
            <person name="Simoes-Araujo J.L."/>
            <person name="Barauna A.C."/>
            <person name="Silva K."/>
            <person name="Zilli J.E."/>
        </authorList>
    </citation>
    <scope>NUCLEOTIDE SEQUENCE [LARGE SCALE GENOMIC DNA]</scope>
    <source>
        <strain evidence="1 2">BR 10247</strain>
    </source>
</reference>
<organism evidence="1 2">
    <name type="scientific">Bradyrhizobium neotropicale</name>
    <dbReference type="NCBI Taxonomy" id="1497615"/>
    <lineage>
        <taxon>Bacteria</taxon>
        <taxon>Pseudomonadati</taxon>
        <taxon>Pseudomonadota</taxon>
        <taxon>Alphaproteobacteria</taxon>
        <taxon>Hyphomicrobiales</taxon>
        <taxon>Nitrobacteraceae</taxon>
        <taxon>Bradyrhizobium</taxon>
    </lineage>
</organism>